<dbReference type="InterPro" id="IPR044968">
    <property type="entry name" value="PRD1"/>
</dbReference>
<name>A0ABD3I4L7_9MARC</name>
<dbReference type="PANTHER" id="PTHR36379">
    <property type="entry name" value="PROTEIN PRD1"/>
    <property type="match status" value="1"/>
</dbReference>
<gene>
    <name evidence="1" type="ORF">R1sor_012731</name>
</gene>
<dbReference type="InterPro" id="IPR016024">
    <property type="entry name" value="ARM-type_fold"/>
</dbReference>
<evidence type="ECO:0000313" key="2">
    <source>
        <dbReference type="Proteomes" id="UP001633002"/>
    </source>
</evidence>
<proteinExistence type="predicted"/>
<comment type="caution">
    <text evidence="1">The sequence shown here is derived from an EMBL/GenBank/DDBJ whole genome shotgun (WGS) entry which is preliminary data.</text>
</comment>
<protein>
    <submittedName>
        <fullName evidence="1">Uncharacterized protein</fullName>
    </submittedName>
</protein>
<reference evidence="1 2" key="1">
    <citation type="submission" date="2024-09" db="EMBL/GenBank/DDBJ databases">
        <title>Chromosome-scale assembly of Riccia sorocarpa.</title>
        <authorList>
            <person name="Paukszto L."/>
        </authorList>
    </citation>
    <scope>NUCLEOTIDE SEQUENCE [LARGE SCALE GENOMIC DNA]</scope>
    <source>
        <strain evidence="1">LP-2024</strain>
        <tissue evidence="1">Aerial parts of the thallus</tissue>
    </source>
</reference>
<organism evidence="1 2">
    <name type="scientific">Riccia sorocarpa</name>
    <dbReference type="NCBI Taxonomy" id="122646"/>
    <lineage>
        <taxon>Eukaryota</taxon>
        <taxon>Viridiplantae</taxon>
        <taxon>Streptophyta</taxon>
        <taxon>Embryophyta</taxon>
        <taxon>Marchantiophyta</taxon>
        <taxon>Marchantiopsida</taxon>
        <taxon>Marchantiidae</taxon>
        <taxon>Marchantiales</taxon>
        <taxon>Ricciaceae</taxon>
        <taxon>Riccia</taxon>
    </lineage>
</organism>
<dbReference type="PANTHER" id="PTHR36379:SF1">
    <property type="entry name" value="PUTATIVE RECOMBINATION INITIATION DEFECT 1-RELATED"/>
    <property type="match status" value="1"/>
</dbReference>
<keyword evidence="2" id="KW-1185">Reference proteome</keyword>
<dbReference type="Gene3D" id="1.25.10.10">
    <property type="entry name" value="Leucine-rich Repeat Variant"/>
    <property type="match status" value="1"/>
</dbReference>
<dbReference type="EMBL" id="JBJQOH010000002">
    <property type="protein sequence ID" value="KAL3698655.1"/>
    <property type="molecule type" value="Genomic_DNA"/>
</dbReference>
<dbReference type="SUPFAM" id="SSF48371">
    <property type="entry name" value="ARM repeat"/>
    <property type="match status" value="1"/>
</dbReference>
<sequence length="1350" mass="150901">MDRWHFCADLEEETEEEVGSCPKGHGPSFSVQREDGGEICLSCLCGMISDRSALLVDRGYTITEFQMALKDAHFASALITFHDTLLVSPLCDAMVSSGDAIFTKSVMDSVFTLCKLAEHHGKSLVKDFIIEIARQISAPSTWNRTEYRTLHLMGLLLEMYSKESIYLPDAIKTHRKFLLNLISLLGDPGAEIQGGAIFVLLKVASFQEGAEALVRCCPKACEEVIDTLLRCDSDELRINSLALLTILGERGLLTSGFVSAPPEDERMEFSAIHGSQASQTSPRARSFIQALKGCFLSSDWQVQASSLGLMSMVYSGETRSHEQIQLLAEEGLVNYVLETLRISEEQETVQSSAVDLLALFSCERHLYMQRFPLVLQTLVPILDKSVGSLSFKLQKDILDLICTGIVDQPATLYLAHSERLLIILSGLLEQYKSLMEDGGTSRLHGAYFSACSTLIALLQAPNFSLTCNTFKMLRYTTGYAAEFAASEVQKNSLAGSACLNSSFCLLRAAYDCNDRHMKQSEWPLENQEELIHICDEYLSPVFAENPRKVEDGDLVSTAYKTFTLILKTSHPERSCQFAQRLALYKYFSFSYALLARFSSFALKEEIYHFLASLIEKLVGSSLEEKVVNAFPKLPSNPASLLLLLERNVGVEKQLLAAQHAALSILSVSALYDDRVCSEIEVIASLEQHLLLNKDSTLAETVASDLTLKHFLSLFVRGKTVLAMGNILSSSEAERILVKIVMESRDRRLLCWETPKEIFRWFLQKDLLTNFTLSQLRIWFTSDEHLRAENVEQAVGLPPGGKRGYEQLTTFAEILVEDPCFTEVPLSLFHWVYHEGTYDEIRAVLRLILTLARMVPGLGLELLYASFEESLQLLLQNRPNMGEVTELRTLCLELLFHMLLQLQSIPGGILRSSWLGVANLCLLRIQDKVKASATLDEGVLPHISVVNMILLKSSEEDGPVEAANLLACNKDLCSVVEQHIVMASSHSDILSKTCFGSSEGQILCSAMVFHLLRLRWALKNKNTMPDQPTAYFGFASSEWPTTEDRCETYATSVTSYATSITCKELCRILYYGAPTFKLLASMCILEAFSQLDLSDSSDSVNPVKILELPNQLRASVTMCLQGCVLEDSLLVRRYASWCLYLLMHSPALSPQQRRITASSAWNRMFVEHVLASLSSMHSEGPTCTCGRALCYAAYITLGVLRINPPLEWLPSVFSQKIISDVVARLSEDKISPVIICIFHELLRLNYLTNDHLIKLRNIFQAIRKSIYDRRRMSNVTETDEMAHIRNESIRHSETGEMLPSVLFGLLVQSGPKITGNVCPEFDLKMFCSGTGDASYVSLLDKFFQDNGRFSN</sequence>
<evidence type="ECO:0000313" key="1">
    <source>
        <dbReference type="EMBL" id="KAL3698655.1"/>
    </source>
</evidence>
<accession>A0ABD3I4L7</accession>
<dbReference type="InterPro" id="IPR011989">
    <property type="entry name" value="ARM-like"/>
</dbReference>
<dbReference type="Proteomes" id="UP001633002">
    <property type="component" value="Unassembled WGS sequence"/>
</dbReference>